<dbReference type="PANTHER" id="PTHR43284:SF1">
    <property type="entry name" value="ASPARAGINE SYNTHETASE"/>
    <property type="match status" value="1"/>
</dbReference>
<dbReference type="Gene3D" id="3.60.20.10">
    <property type="entry name" value="Glutamine Phosphoribosylpyrophosphate, subunit 1, domain 1"/>
    <property type="match status" value="1"/>
</dbReference>
<dbReference type="Gene3D" id="3.40.50.620">
    <property type="entry name" value="HUPs"/>
    <property type="match status" value="1"/>
</dbReference>
<comment type="similarity">
    <text evidence="2">Belongs to the asparagine synthetase family.</text>
</comment>
<keyword evidence="6" id="KW-0315">Glutamine amidotransferase</keyword>
<dbReference type="RefSeq" id="WP_234862460.1">
    <property type="nucleotide sequence ID" value="NZ_JAKEVZ010000013.1"/>
</dbReference>
<dbReference type="InterPro" id="IPR006426">
    <property type="entry name" value="Asn_synth_AEB"/>
</dbReference>
<evidence type="ECO:0000313" key="10">
    <source>
        <dbReference type="Proteomes" id="UP001201449"/>
    </source>
</evidence>
<dbReference type="SUPFAM" id="SSF52402">
    <property type="entry name" value="Adenine nucleotide alpha hydrolases-like"/>
    <property type="match status" value="1"/>
</dbReference>
<keyword evidence="9" id="KW-0436">Ligase</keyword>
<dbReference type="PIRSF" id="PIRSF001589">
    <property type="entry name" value="Asn_synthetase_glu-h"/>
    <property type="match status" value="1"/>
</dbReference>
<organism evidence="9 10">
    <name type="scientific">Mariniradius sediminis</name>
    <dbReference type="NCBI Taxonomy" id="2909237"/>
    <lineage>
        <taxon>Bacteria</taxon>
        <taxon>Pseudomonadati</taxon>
        <taxon>Bacteroidota</taxon>
        <taxon>Cytophagia</taxon>
        <taxon>Cytophagales</taxon>
        <taxon>Cyclobacteriaceae</taxon>
        <taxon>Mariniradius</taxon>
    </lineage>
</organism>
<dbReference type="GO" id="GO:0004066">
    <property type="term" value="F:asparagine synthase (glutamine-hydrolyzing) activity"/>
    <property type="evidence" value="ECO:0007669"/>
    <property type="project" value="UniProtKB-EC"/>
</dbReference>
<keyword evidence="10" id="KW-1185">Reference proteome</keyword>
<dbReference type="EC" id="6.3.5.4" evidence="3"/>
<protein>
    <recommendedName>
        <fullName evidence="3">asparagine synthase (glutamine-hydrolyzing)</fullName>
        <ecNumber evidence="3">6.3.5.4</ecNumber>
    </recommendedName>
</protein>
<keyword evidence="5" id="KW-0067">ATP-binding</keyword>
<sequence length="603" mass="69389">MCGIYATNIEYGLDTVRNKLSTIEYRGPDNLGITQVDGVSLGHLRLAILDLDPRSNQPFIYENLSIVYNGEIYNFEQIRDDLVSLGYKFQTTSDTEVLIKGFSEWGEGILSRANGMFAFVIYDAENRSFFVARDRLGVKPLYYYWDGKKIEICSQIGPLIQKDSRISSEALNMYLDCGYVPSPLSIFENIFKLQPGHFMTVELENGSRNIVEYWNLKKVEKRNITFDQAKEELHELLKDAVKIRLRSDVPIGTFLSGGIDSALVSGIASKVSESPINTFTIGFEDKKFDESRVASKYSEIIGSIHKEIPCTTDQLKSIISKLIEIYDEPFADSSAIPSLLLNSVTKPYATVVLSGDGGDESFLGYISFDLLRKFKKIEGIPYFIRKVLSFLYIPDIFGVKVETIRQILRIKTDVEFTEKINLNFSNILQKKDTSWIAKYYADFKSLSSNPFQRMGDLKIKLYLENDCNVKVDRASMASSVEVRSPFLDYRVIEYARNLPVDYRYDGIVKKKILREILKEYIPEEVFNLPKKGFSVPLGQWIREDLKEEVLGELTDEFLRSIPNLDIREVKRQIELHLSGKKDYSFTIWKLFILARWKRRWFNG</sequence>
<dbReference type="EMBL" id="JAKEVZ010000013">
    <property type="protein sequence ID" value="MCF1752592.1"/>
    <property type="molecule type" value="Genomic_DNA"/>
</dbReference>
<feature type="domain" description="Glutamine amidotransferase type-2" evidence="8">
    <location>
        <begin position="2"/>
        <end position="204"/>
    </location>
</feature>
<comment type="pathway">
    <text evidence="1">Amino-acid biosynthesis; L-asparagine biosynthesis; L-asparagine from L-aspartate (L-Gln route): step 1/1.</text>
</comment>
<evidence type="ECO:0000256" key="4">
    <source>
        <dbReference type="ARBA" id="ARBA00022741"/>
    </source>
</evidence>
<dbReference type="InterPro" id="IPR033738">
    <property type="entry name" value="AsnB_N"/>
</dbReference>
<dbReference type="NCBIfam" id="TIGR01536">
    <property type="entry name" value="asn_synth_AEB"/>
    <property type="match status" value="1"/>
</dbReference>
<evidence type="ECO:0000256" key="5">
    <source>
        <dbReference type="ARBA" id="ARBA00022840"/>
    </source>
</evidence>
<dbReference type="InterPro" id="IPR029055">
    <property type="entry name" value="Ntn_hydrolases_N"/>
</dbReference>
<dbReference type="InterPro" id="IPR014729">
    <property type="entry name" value="Rossmann-like_a/b/a_fold"/>
</dbReference>
<dbReference type="SUPFAM" id="SSF56235">
    <property type="entry name" value="N-terminal nucleophile aminohydrolases (Ntn hydrolases)"/>
    <property type="match status" value="1"/>
</dbReference>
<comment type="catalytic activity">
    <reaction evidence="7">
        <text>L-aspartate + L-glutamine + ATP + H2O = L-asparagine + L-glutamate + AMP + diphosphate + H(+)</text>
        <dbReference type="Rhea" id="RHEA:12228"/>
        <dbReference type="ChEBI" id="CHEBI:15377"/>
        <dbReference type="ChEBI" id="CHEBI:15378"/>
        <dbReference type="ChEBI" id="CHEBI:29985"/>
        <dbReference type="ChEBI" id="CHEBI:29991"/>
        <dbReference type="ChEBI" id="CHEBI:30616"/>
        <dbReference type="ChEBI" id="CHEBI:33019"/>
        <dbReference type="ChEBI" id="CHEBI:58048"/>
        <dbReference type="ChEBI" id="CHEBI:58359"/>
        <dbReference type="ChEBI" id="CHEBI:456215"/>
        <dbReference type="EC" id="6.3.5.4"/>
    </reaction>
</comment>
<reference evidence="9 10" key="1">
    <citation type="submission" date="2022-01" db="EMBL/GenBank/DDBJ databases">
        <title>Mariniradius saccharolyticus sp. nov., isolated from sediment of a river.</title>
        <authorList>
            <person name="Liu H."/>
        </authorList>
    </citation>
    <scope>NUCLEOTIDE SEQUENCE [LARGE SCALE GENOMIC DNA]</scope>
    <source>
        <strain evidence="9 10">RY-2</strain>
    </source>
</reference>
<evidence type="ECO:0000256" key="2">
    <source>
        <dbReference type="ARBA" id="ARBA00005752"/>
    </source>
</evidence>
<dbReference type="PANTHER" id="PTHR43284">
    <property type="entry name" value="ASPARAGINE SYNTHETASE (GLUTAMINE-HYDROLYZING)"/>
    <property type="match status" value="1"/>
</dbReference>
<evidence type="ECO:0000256" key="6">
    <source>
        <dbReference type="ARBA" id="ARBA00022962"/>
    </source>
</evidence>
<dbReference type="InterPro" id="IPR017932">
    <property type="entry name" value="GATase_2_dom"/>
</dbReference>
<accession>A0ABS9BYR2</accession>
<evidence type="ECO:0000256" key="3">
    <source>
        <dbReference type="ARBA" id="ARBA00012737"/>
    </source>
</evidence>
<name>A0ABS9BYR2_9BACT</name>
<evidence type="ECO:0000256" key="7">
    <source>
        <dbReference type="ARBA" id="ARBA00048741"/>
    </source>
</evidence>
<dbReference type="InterPro" id="IPR051786">
    <property type="entry name" value="ASN_synthetase/amidase"/>
</dbReference>
<dbReference type="CDD" id="cd00712">
    <property type="entry name" value="AsnB"/>
    <property type="match status" value="1"/>
</dbReference>
<gene>
    <name evidence="9" type="primary">asnB</name>
    <name evidence="9" type="ORF">L0U89_16145</name>
</gene>
<proteinExistence type="inferred from homology"/>
<comment type="caution">
    <text evidence="9">The sequence shown here is derived from an EMBL/GenBank/DDBJ whole genome shotgun (WGS) entry which is preliminary data.</text>
</comment>
<keyword evidence="4" id="KW-0547">Nucleotide-binding</keyword>
<dbReference type="InterPro" id="IPR001962">
    <property type="entry name" value="Asn_synthase"/>
</dbReference>
<dbReference type="Proteomes" id="UP001201449">
    <property type="component" value="Unassembled WGS sequence"/>
</dbReference>
<dbReference type="Pfam" id="PF00733">
    <property type="entry name" value="Asn_synthase"/>
    <property type="match status" value="1"/>
</dbReference>
<evidence type="ECO:0000256" key="1">
    <source>
        <dbReference type="ARBA" id="ARBA00005187"/>
    </source>
</evidence>
<dbReference type="CDD" id="cd01991">
    <property type="entry name" value="Asn_synthase_B_C"/>
    <property type="match status" value="1"/>
</dbReference>
<dbReference type="PROSITE" id="PS51278">
    <property type="entry name" value="GATASE_TYPE_2"/>
    <property type="match status" value="1"/>
</dbReference>
<evidence type="ECO:0000313" key="9">
    <source>
        <dbReference type="EMBL" id="MCF1752592.1"/>
    </source>
</evidence>
<evidence type="ECO:0000259" key="8">
    <source>
        <dbReference type="PROSITE" id="PS51278"/>
    </source>
</evidence>
<dbReference type="Pfam" id="PF13537">
    <property type="entry name" value="GATase_7"/>
    <property type="match status" value="1"/>
</dbReference>